<feature type="compositionally biased region" description="Low complexity" evidence="10">
    <location>
        <begin position="420"/>
        <end position="445"/>
    </location>
</feature>
<dbReference type="OrthoDB" id="9762169at2"/>
<name>A0A023X614_RUBRA</name>
<keyword evidence="3" id="KW-0808">Transferase</keyword>
<accession>A0A023X614</accession>
<evidence type="ECO:0000256" key="2">
    <source>
        <dbReference type="ARBA" id="ARBA00022527"/>
    </source>
</evidence>
<evidence type="ECO:0000256" key="3">
    <source>
        <dbReference type="ARBA" id="ARBA00022679"/>
    </source>
</evidence>
<feature type="binding site" evidence="9">
    <location>
        <position position="56"/>
    </location>
    <ligand>
        <name>ATP</name>
        <dbReference type="ChEBI" id="CHEBI:30616"/>
    </ligand>
</feature>
<keyword evidence="5 12" id="KW-0418">Kinase</keyword>
<reference evidence="12 13" key="1">
    <citation type="submission" date="2014-03" db="EMBL/GenBank/DDBJ databases">
        <title>Complete genome sequence of the Radio-Resistant Rubrobacter radiotolerans RSPS-4.</title>
        <authorList>
            <person name="Egas C.C."/>
            <person name="Barroso C.C."/>
            <person name="Froufe H.J.C."/>
            <person name="Pacheco J.J."/>
            <person name="Albuquerque L.L."/>
            <person name="da Costa M.M.S."/>
        </authorList>
    </citation>
    <scope>NUCLEOTIDE SEQUENCE [LARGE SCALE GENOMIC DNA]</scope>
    <source>
        <strain evidence="12 13">RSPS-4</strain>
    </source>
</reference>
<dbReference type="InterPro" id="IPR008271">
    <property type="entry name" value="Ser/Thr_kinase_AS"/>
</dbReference>
<evidence type="ECO:0000256" key="8">
    <source>
        <dbReference type="ARBA" id="ARBA00048679"/>
    </source>
</evidence>
<evidence type="ECO:0000256" key="9">
    <source>
        <dbReference type="PROSITE-ProRule" id="PRU10141"/>
    </source>
</evidence>
<keyword evidence="6 9" id="KW-0067">ATP-binding</keyword>
<dbReference type="SUPFAM" id="SSF56112">
    <property type="entry name" value="Protein kinase-like (PK-like)"/>
    <property type="match status" value="1"/>
</dbReference>
<dbReference type="GO" id="GO:0005524">
    <property type="term" value="F:ATP binding"/>
    <property type="evidence" value="ECO:0007669"/>
    <property type="project" value="UniProtKB-UniRule"/>
</dbReference>
<dbReference type="HOGENOM" id="CLU_000288_63_44_11"/>
<dbReference type="InterPro" id="IPR017441">
    <property type="entry name" value="Protein_kinase_ATP_BS"/>
</dbReference>
<protein>
    <recommendedName>
        <fullName evidence="1">non-specific serine/threonine protein kinase</fullName>
        <ecNumber evidence="1">2.7.11.1</ecNumber>
    </recommendedName>
</protein>
<dbReference type="SMART" id="SM00220">
    <property type="entry name" value="S_TKc"/>
    <property type="match status" value="1"/>
</dbReference>
<dbReference type="Gene3D" id="1.10.510.10">
    <property type="entry name" value="Transferase(Phosphotransferase) domain 1"/>
    <property type="match status" value="1"/>
</dbReference>
<comment type="catalytic activity">
    <reaction evidence="8">
        <text>L-seryl-[protein] + ATP = O-phospho-L-seryl-[protein] + ADP + H(+)</text>
        <dbReference type="Rhea" id="RHEA:17989"/>
        <dbReference type="Rhea" id="RHEA-COMP:9863"/>
        <dbReference type="Rhea" id="RHEA-COMP:11604"/>
        <dbReference type="ChEBI" id="CHEBI:15378"/>
        <dbReference type="ChEBI" id="CHEBI:29999"/>
        <dbReference type="ChEBI" id="CHEBI:30616"/>
        <dbReference type="ChEBI" id="CHEBI:83421"/>
        <dbReference type="ChEBI" id="CHEBI:456216"/>
        <dbReference type="EC" id="2.7.11.1"/>
    </reaction>
</comment>
<evidence type="ECO:0000259" key="11">
    <source>
        <dbReference type="PROSITE" id="PS50011"/>
    </source>
</evidence>
<evidence type="ECO:0000313" key="12">
    <source>
        <dbReference type="EMBL" id="AHY47440.1"/>
    </source>
</evidence>
<dbReference type="PROSITE" id="PS00107">
    <property type="entry name" value="PROTEIN_KINASE_ATP"/>
    <property type="match status" value="1"/>
</dbReference>
<feature type="region of interest" description="Disordered" evidence="10">
    <location>
        <begin position="380"/>
        <end position="448"/>
    </location>
</feature>
<evidence type="ECO:0000256" key="10">
    <source>
        <dbReference type="SAM" id="MobiDB-lite"/>
    </source>
</evidence>
<dbReference type="STRING" id="42256.RradSPS_2157"/>
<gene>
    <name evidence="12" type="ORF">RradSPS_2157</name>
</gene>
<feature type="region of interest" description="Disordered" evidence="10">
    <location>
        <begin position="308"/>
        <end position="348"/>
    </location>
</feature>
<dbReference type="KEGG" id="rrd:RradSPS_2157"/>
<dbReference type="eggNOG" id="COG0515">
    <property type="taxonomic scope" value="Bacteria"/>
</dbReference>
<dbReference type="SUPFAM" id="SSF54427">
    <property type="entry name" value="NTF2-like"/>
    <property type="match status" value="1"/>
</dbReference>
<dbReference type="Gene3D" id="3.30.200.20">
    <property type="entry name" value="Phosphorylase Kinase, domain 1"/>
    <property type="match status" value="1"/>
</dbReference>
<proteinExistence type="predicted"/>
<dbReference type="PROSITE" id="PS50011">
    <property type="entry name" value="PROTEIN_KINASE_DOM"/>
    <property type="match status" value="1"/>
</dbReference>
<dbReference type="FunFam" id="3.30.200.20:FF:000035">
    <property type="entry name" value="Serine/threonine protein kinase Stk1"/>
    <property type="match status" value="1"/>
</dbReference>
<dbReference type="GO" id="GO:0004674">
    <property type="term" value="F:protein serine/threonine kinase activity"/>
    <property type="evidence" value="ECO:0007669"/>
    <property type="project" value="UniProtKB-KW"/>
</dbReference>
<evidence type="ECO:0000256" key="7">
    <source>
        <dbReference type="ARBA" id="ARBA00047899"/>
    </source>
</evidence>
<dbReference type="PANTHER" id="PTHR43289">
    <property type="entry name" value="MITOGEN-ACTIVATED PROTEIN KINASE KINASE KINASE 20-RELATED"/>
    <property type="match status" value="1"/>
</dbReference>
<evidence type="ECO:0000256" key="4">
    <source>
        <dbReference type="ARBA" id="ARBA00022741"/>
    </source>
</evidence>
<dbReference type="Pfam" id="PF00069">
    <property type="entry name" value="Pkinase"/>
    <property type="match status" value="1"/>
</dbReference>
<organism evidence="12 13">
    <name type="scientific">Rubrobacter radiotolerans</name>
    <name type="common">Arthrobacter radiotolerans</name>
    <dbReference type="NCBI Taxonomy" id="42256"/>
    <lineage>
        <taxon>Bacteria</taxon>
        <taxon>Bacillati</taxon>
        <taxon>Actinomycetota</taxon>
        <taxon>Rubrobacteria</taxon>
        <taxon>Rubrobacterales</taxon>
        <taxon>Rubrobacteraceae</taxon>
        <taxon>Rubrobacter</taxon>
    </lineage>
</organism>
<dbReference type="PROSITE" id="PS00108">
    <property type="entry name" value="PROTEIN_KINASE_ST"/>
    <property type="match status" value="1"/>
</dbReference>
<keyword evidence="4 9" id="KW-0547">Nucleotide-binding</keyword>
<comment type="catalytic activity">
    <reaction evidence="7">
        <text>L-threonyl-[protein] + ATP = O-phospho-L-threonyl-[protein] + ADP + H(+)</text>
        <dbReference type="Rhea" id="RHEA:46608"/>
        <dbReference type="Rhea" id="RHEA-COMP:11060"/>
        <dbReference type="Rhea" id="RHEA-COMP:11605"/>
        <dbReference type="ChEBI" id="CHEBI:15378"/>
        <dbReference type="ChEBI" id="CHEBI:30013"/>
        <dbReference type="ChEBI" id="CHEBI:30616"/>
        <dbReference type="ChEBI" id="CHEBI:61977"/>
        <dbReference type="ChEBI" id="CHEBI:456216"/>
        <dbReference type="EC" id="2.7.11.1"/>
    </reaction>
</comment>
<dbReference type="GO" id="GO:0045717">
    <property type="term" value="P:negative regulation of fatty acid biosynthetic process"/>
    <property type="evidence" value="ECO:0007669"/>
    <property type="project" value="UniProtKB-ARBA"/>
</dbReference>
<dbReference type="PANTHER" id="PTHR43289:SF6">
    <property type="entry name" value="SERINE_THREONINE-PROTEIN KINASE NEKL-3"/>
    <property type="match status" value="1"/>
</dbReference>
<dbReference type="InterPro" id="IPR032710">
    <property type="entry name" value="NTF2-like_dom_sf"/>
</dbReference>
<feature type="domain" description="Protein kinase" evidence="11">
    <location>
        <begin position="27"/>
        <end position="303"/>
    </location>
</feature>
<dbReference type="CDD" id="cd14014">
    <property type="entry name" value="STKc_PknB_like"/>
    <property type="match status" value="1"/>
</dbReference>
<evidence type="ECO:0000256" key="6">
    <source>
        <dbReference type="ARBA" id="ARBA00022840"/>
    </source>
</evidence>
<dbReference type="EMBL" id="CP007514">
    <property type="protein sequence ID" value="AHY47440.1"/>
    <property type="molecule type" value="Genomic_DNA"/>
</dbReference>
<dbReference type="AlphaFoldDB" id="A0A023X614"/>
<dbReference type="FunFam" id="1.10.510.10:FF:000021">
    <property type="entry name" value="Serine/threonine protein kinase"/>
    <property type="match status" value="1"/>
</dbReference>
<dbReference type="InterPro" id="IPR011009">
    <property type="entry name" value="Kinase-like_dom_sf"/>
</dbReference>
<sequence length="555" mass="58752">MLGKSPYNLPVMTDGPDSRAGLLAGRYALERPLGSGGMATVYLARDETLGRRVAVKVLRGGLSGWSGEEAAVRFRREGRTAARLSHANIVPVYDAGEAKMTRPEDPADGEVEVSYIVMEYVEGGDLADLLQRRGTLDVREAAAIGAAAADALAHAHGRGVIHRDVKPHNILLDPAGRPRLTDFGIARALEATQATKTGNFLGTALYSAPEQLRGRKVSGAADVYSLGITLYRAVTGKLPFEGGSVMEIARRHISETPPPPREVAPKLAFTEAGREISETILACLSKNPEDRPSAGELAERLFRLRESRKTASGERAAGAAAPATKLGQDVAPAAQTRRTSRPDRPLRRRRRAGAVAVLIVLAAAGLLGGLRALDTLGGEERAASDRPAGSEAPAQVPSSPESQVSQEPAPGPEEGGTGSGASSEEVASVAPESEGGSETGASGNEDSAVTRPVLQMYDAAVSGDYAASYATLTEGFRQRVAPTEAYWSGQYETLESLEFIEGPEATVTGDTATVYGVTRAVHTDRTERNTARWTLVIEDGEWKVDDLSILRQEIL</sequence>
<evidence type="ECO:0000256" key="1">
    <source>
        <dbReference type="ARBA" id="ARBA00012513"/>
    </source>
</evidence>
<dbReference type="EC" id="2.7.11.1" evidence="1"/>
<feature type="compositionally biased region" description="Low complexity" evidence="10">
    <location>
        <begin position="390"/>
        <end position="408"/>
    </location>
</feature>
<dbReference type="Proteomes" id="UP000025229">
    <property type="component" value="Chromosome"/>
</dbReference>
<evidence type="ECO:0000313" key="13">
    <source>
        <dbReference type="Proteomes" id="UP000025229"/>
    </source>
</evidence>
<evidence type="ECO:0000256" key="5">
    <source>
        <dbReference type="ARBA" id="ARBA00022777"/>
    </source>
</evidence>
<dbReference type="InterPro" id="IPR000719">
    <property type="entry name" value="Prot_kinase_dom"/>
</dbReference>
<keyword evidence="2" id="KW-0723">Serine/threonine-protein kinase</keyword>
<keyword evidence="13" id="KW-1185">Reference proteome</keyword>